<dbReference type="GO" id="GO:0016829">
    <property type="term" value="F:lyase activity"/>
    <property type="evidence" value="ECO:0007669"/>
    <property type="project" value="UniProtKB-KW"/>
</dbReference>
<organism evidence="6">
    <name type="scientific">Acididesulfobacillus acetoxydans</name>
    <dbReference type="NCBI Taxonomy" id="1561005"/>
    <lineage>
        <taxon>Bacteria</taxon>
        <taxon>Bacillati</taxon>
        <taxon>Bacillota</taxon>
        <taxon>Clostridia</taxon>
        <taxon>Eubacteriales</taxon>
        <taxon>Peptococcaceae</taxon>
        <taxon>Acididesulfobacillus</taxon>
    </lineage>
</organism>
<protein>
    <submittedName>
        <fullName evidence="6">Citrate lyase beta subunit-like</fullName>
    </submittedName>
    <submittedName>
        <fullName evidence="7">Citrate lyase subunit beta</fullName>
    </submittedName>
</protein>
<dbReference type="PIRSF" id="PIRSF015582">
    <property type="entry name" value="Cit_lyase_B"/>
    <property type="match status" value="1"/>
</dbReference>
<dbReference type="GO" id="GO:0000287">
    <property type="term" value="F:magnesium ion binding"/>
    <property type="evidence" value="ECO:0007669"/>
    <property type="project" value="TreeGrafter"/>
</dbReference>
<evidence type="ECO:0000259" key="5">
    <source>
        <dbReference type="Pfam" id="PF03328"/>
    </source>
</evidence>
<dbReference type="InterPro" id="IPR015813">
    <property type="entry name" value="Pyrv/PenolPyrv_kinase-like_dom"/>
</dbReference>
<dbReference type="SUPFAM" id="SSF51621">
    <property type="entry name" value="Phosphoenolpyruvate/pyruvate domain"/>
    <property type="match status" value="1"/>
</dbReference>
<gene>
    <name evidence="6" type="ORF">DEACI_2622</name>
    <name evidence="7" type="ORF">DEACI_2680</name>
</gene>
<keyword evidence="8" id="KW-1185">Reference proteome</keyword>
<keyword evidence="2 4" id="KW-0479">Metal-binding</keyword>
<feature type="binding site" evidence="4">
    <location>
        <position position="156"/>
    </location>
    <ligand>
        <name>Mg(2+)</name>
        <dbReference type="ChEBI" id="CHEBI:18420"/>
    </ligand>
</feature>
<dbReference type="InterPro" id="IPR011206">
    <property type="entry name" value="Citrate_lyase_beta/mcl1/mcl2"/>
</dbReference>
<dbReference type="AlphaFoldDB" id="A0A8S0WZH4"/>
<evidence type="ECO:0000313" key="8">
    <source>
        <dbReference type="Proteomes" id="UP001071230"/>
    </source>
</evidence>
<evidence type="ECO:0000313" key="6">
    <source>
        <dbReference type="EMBL" id="CAA7601951.1"/>
    </source>
</evidence>
<evidence type="ECO:0000256" key="3">
    <source>
        <dbReference type="ARBA" id="ARBA00022842"/>
    </source>
</evidence>
<evidence type="ECO:0000256" key="2">
    <source>
        <dbReference type="ARBA" id="ARBA00022723"/>
    </source>
</evidence>
<dbReference type="Proteomes" id="UP000836597">
    <property type="component" value="Chromosome"/>
</dbReference>
<dbReference type="InterPro" id="IPR005000">
    <property type="entry name" value="Aldolase/citrate-lyase_domain"/>
</dbReference>
<keyword evidence="3 4" id="KW-0460">Magnesium</keyword>
<accession>A0A8S0WZH4</accession>
<dbReference type="Pfam" id="PF03328">
    <property type="entry name" value="HpcH_HpaI"/>
    <property type="match status" value="1"/>
</dbReference>
<comment type="cofactor">
    <cofactor evidence="1">
        <name>Mg(2+)</name>
        <dbReference type="ChEBI" id="CHEBI:18420"/>
    </cofactor>
</comment>
<dbReference type="InterPro" id="IPR040442">
    <property type="entry name" value="Pyrv_kinase-like_dom_sf"/>
</dbReference>
<dbReference type="EMBL" id="CDGJ01000078">
    <property type="protein sequence ID" value="CEJ08205.1"/>
    <property type="molecule type" value="Genomic_DNA"/>
</dbReference>
<dbReference type="Proteomes" id="UP001071230">
    <property type="component" value="Unassembled WGS sequence"/>
</dbReference>
<name>A0A8S0WZH4_9FIRM</name>
<reference evidence="6" key="2">
    <citation type="submission" date="2020-01" db="EMBL/GenBank/DDBJ databases">
        <authorList>
            <person name="Hornung B."/>
        </authorList>
    </citation>
    <scope>NUCLEOTIDE SEQUENCE</scope>
    <source>
        <strain evidence="6">PacBioINE</strain>
    </source>
</reference>
<dbReference type="PANTHER" id="PTHR32308:SF0">
    <property type="entry name" value="HPCH_HPAI ALDOLASE_CITRATE LYASE DOMAIN-CONTAINING PROTEIN"/>
    <property type="match status" value="1"/>
</dbReference>
<evidence type="ECO:0000256" key="1">
    <source>
        <dbReference type="ARBA" id="ARBA00001946"/>
    </source>
</evidence>
<dbReference type="PANTHER" id="PTHR32308">
    <property type="entry name" value="LYASE BETA SUBUNIT, PUTATIVE (AFU_ORTHOLOGUE AFUA_4G13030)-RELATED"/>
    <property type="match status" value="1"/>
</dbReference>
<sequence length="248" mass="27328">MQKNARSMYFVSGNEPKMLQNAPVFDPDSIVIDLARRVPATEKDSARILVKEALRFLDYSNVEVIVRINPLSSEYGLKDVKTIAPVKPYAFMIPKARAEDIQALANLLSEIEKAQGFEEESIKLIPMIDNIVGLESVHSTINASSRVTAAFLNAEDLAADYGSKRTKEGDEILYARSKVSMACRAAGIEVIDTPYMDINDSEGLEMDTEKANLLGFTGKAAIDGRQVETINIVFDASLKQAAFPQTYI</sequence>
<proteinExistence type="predicted"/>
<reference evidence="7" key="1">
    <citation type="submission" date="2014-11" db="EMBL/GenBank/DDBJ databases">
        <authorList>
            <person name="Hornung B.V."/>
        </authorList>
    </citation>
    <scope>NUCLEOTIDE SEQUENCE</scope>
    <source>
        <strain evidence="7">INE</strain>
    </source>
</reference>
<feature type="domain" description="HpcH/HpaI aldolase/citrate lyase" evidence="5">
    <location>
        <begin position="6"/>
        <end position="222"/>
    </location>
</feature>
<dbReference type="RefSeq" id="WP_240985406.1">
    <property type="nucleotide sequence ID" value="NZ_CDGJ01000078.1"/>
</dbReference>
<dbReference type="EMBL" id="LR746496">
    <property type="protein sequence ID" value="CAA7601951.1"/>
    <property type="molecule type" value="Genomic_DNA"/>
</dbReference>
<dbReference type="GO" id="GO:0006107">
    <property type="term" value="P:oxaloacetate metabolic process"/>
    <property type="evidence" value="ECO:0007669"/>
    <property type="project" value="TreeGrafter"/>
</dbReference>
<evidence type="ECO:0000313" key="7">
    <source>
        <dbReference type="EMBL" id="CEJ08205.1"/>
    </source>
</evidence>
<evidence type="ECO:0000256" key="4">
    <source>
        <dbReference type="PIRSR" id="PIRSR015582-2"/>
    </source>
</evidence>
<dbReference type="Gene3D" id="3.20.20.60">
    <property type="entry name" value="Phosphoenolpyruvate-binding domains"/>
    <property type="match status" value="1"/>
</dbReference>
<dbReference type="KEGG" id="aacx:DEACI_2622"/>
<keyword evidence="6" id="KW-0456">Lyase</keyword>